<gene>
    <name evidence="4" type="ORF">H1P_3100001</name>
</gene>
<feature type="repeat" description="TPR" evidence="3">
    <location>
        <begin position="111"/>
        <end position="144"/>
    </location>
</feature>
<feature type="repeat" description="TPR" evidence="3">
    <location>
        <begin position="77"/>
        <end position="110"/>
    </location>
</feature>
<evidence type="ECO:0000313" key="4">
    <source>
        <dbReference type="EMBL" id="VEP15151.1"/>
    </source>
</evidence>
<keyword evidence="1" id="KW-0677">Repeat</keyword>
<dbReference type="SUPFAM" id="SSF48452">
    <property type="entry name" value="TPR-like"/>
    <property type="match status" value="1"/>
</dbReference>
<dbReference type="RefSeq" id="WP_144873902.1">
    <property type="nucleotide sequence ID" value="NZ_LR214049.1"/>
</dbReference>
<dbReference type="InterPro" id="IPR019734">
    <property type="entry name" value="TPR_rpt"/>
</dbReference>
<keyword evidence="2 3" id="KW-0802">TPR repeat</keyword>
<protein>
    <submittedName>
        <fullName evidence="4">Tetratricopeptide TPR_2 repeat protein</fullName>
    </submittedName>
</protein>
<dbReference type="InterPro" id="IPR050498">
    <property type="entry name" value="Ycf3"/>
</dbReference>
<evidence type="ECO:0000313" key="5">
    <source>
        <dbReference type="Proteomes" id="UP000320055"/>
    </source>
</evidence>
<dbReference type="Proteomes" id="UP000320055">
    <property type="component" value="Unassembled WGS sequence"/>
</dbReference>
<evidence type="ECO:0000256" key="2">
    <source>
        <dbReference type="ARBA" id="ARBA00022803"/>
    </source>
</evidence>
<organism evidence="4 5">
    <name type="scientific">Hyella patelloides LEGE 07179</name>
    <dbReference type="NCBI Taxonomy" id="945734"/>
    <lineage>
        <taxon>Bacteria</taxon>
        <taxon>Bacillati</taxon>
        <taxon>Cyanobacteriota</taxon>
        <taxon>Cyanophyceae</taxon>
        <taxon>Pleurocapsales</taxon>
        <taxon>Hyellaceae</taxon>
        <taxon>Hyella</taxon>
    </lineage>
</organism>
<evidence type="ECO:0000256" key="1">
    <source>
        <dbReference type="ARBA" id="ARBA00022737"/>
    </source>
</evidence>
<name>A0A563VV49_9CYAN</name>
<keyword evidence="5" id="KW-1185">Reference proteome</keyword>
<accession>A0A563VV49</accession>
<proteinExistence type="predicted"/>
<sequence>MQTNFCDQTNQQLPFCPWNKNSKETRIAESQQFDSETLIVSSENQIHSYIEKTVNQGNYAVAISLINELISRYPNSAINYNNRGLMYFRNNQLSEALDDLTHALEINPKLDSAYNNRANCHAAQGNLIAAVSDYDEALDLNPTNLRAWINQGITFRDLDFFDLALENFDIALIVGNSLQERIHGERGRTYHLRGDWNCAVADYQTALQLLSNQGDLQSYQSKVQGWLDDLLNPIK</sequence>
<dbReference type="EMBL" id="CAACVJ010000236">
    <property type="protein sequence ID" value="VEP15151.1"/>
    <property type="molecule type" value="Genomic_DNA"/>
</dbReference>
<dbReference type="Gene3D" id="1.25.40.10">
    <property type="entry name" value="Tetratricopeptide repeat domain"/>
    <property type="match status" value="2"/>
</dbReference>
<dbReference type="Pfam" id="PF00515">
    <property type="entry name" value="TPR_1"/>
    <property type="match status" value="2"/>
</dbReference>
<reference evidence="4 5" key="1">
    <citation type="submission" date="2019-01" db="EMBL/GenBank/DDBJ databases">
        <authorList>
            <person name="Brito A."/>
        </authorList>
    </citation>
    <scope>NUCLEOTIDE SEQUENCE [LARGE SCALE GENOMIC DNA]</scope>
    <source>
        <strain evidence="4">1</strain>
    </source>
</reference>
<dbReference type="SMART" id="SM00028">
    <property type="entry name" value="TPR"/>
    <property type="match status" value="4"/>
</dbReference>
<dbReference type="PANTHER" id="PTHR44858">
    <property type="entry name" value="TETRATRICOPEPTIDE REPEAT PROTEIN 6"/>
    <property type="match status" value="1"/>
</dbReference>
<dbReference type="InterPro" id="IPR011990">
    <property type="entry name" value="TPR-like_helical_dom_sf"/>
</dbReference>
<dbReference type="PROSITE" id="PS50005">
    <property type="entry name" value="TPR"/>
    <property type="match status" value="2"/>
</dbReference>
<dbReference type="AlphaFoldDB" id="A0A563VV49"/>
<dbReference type="OrthoDB" id="508486at2"/>
<evidence type="ECO:0000256" key="3">
    <source>
        <dbReference type="PROSITE-ProRule" id="PRU00339"/>
    </source>
</evidence>
<dbReference type="PANTHER" id="PTHR44858:SF1">
    <property type="entry name" value="UDP-N-ACETYLGLUCOSAMINE--PEPTIDE N-ACETYLGLUCOSAMINYLTRANSFERASE SPINDLY-RELATED"/>
    <property type="match status" value="1"/>
</dbReference>